<keyword evidence="3" id="KW-1185">Reference proteome</keyword>
<protein>
    <submittedName>
        <fullName evidence="2">Uncharacterized protein</fullName>
    </submittedName>
</protein>
<accession>A0ABS0BVL0</accession>
<feature type="chain" id="PRO_5045405306" evidence="1">
    <location>
        <begin position="25"/>
        <end position="121"/>
    </location>
</feature>
<dbReference type="Proteomes" id="UP001193680">
    <property type="component" value="Unassembled WGS sequence"/>
</dbReference>
<evidence type="ECO:0000256" key="1">
    <source>
        <dbReference type="SAM" id="SignalP"/>
    </source>
</evidence>
<evidence type="ECO:0000313" key="2">
    <source>
        <dbReference type="EMBL" id="MBF6057110.1"/>
    </source>
</evidence>
<comment type="caution">
    <text evidence="2">The sequence shown here is derived from an EMBL/GenBank/DDBJ whole genome shotgun (WGS) entry which is preliminary data.</text>
</comment>
<gene>
    <name evidence="2" type="ORF">H8792_002025</name>
</gene>
<feature type="signal peptide" evidence="1">
    <location>
        <begin position="1"/>
        <end position="24"/>
    </location>
</feature>
<sequence>MKTIKSLPFAALIAAALASPLAMSAEKPVMEQQISCQLMKVIAENVISSRQNGVVEQVVQNRISEVGNEFSGARNLAKTYINRAYQIPVMLDSEAKQQLIESFGDRAYDECVCQWQPNKGI</sequence>
<name>A0ABS0BVL0_9GAMM</name>
<keyword evidence="1" id="KW-0732">Signal</keyword>
<dbReference type="EMBL" id="JACBGI020000002">
    <property type="protein sequence ID" value="MBF6057110.1"/>
    <property type="molecule type" value="Genomic_DNA"/>
</dbReference>
<reference evidence="2 3" key="1">
    <citation type="submission" date="2020-11" db="EMBL/GenBank/DDBJ databases">
        <title>Sulfur oxidizing isolate from Hospital Hole Sinkhole.</title>
        <authorList>
            <person name="Scott K.M."/>
        </authorList>
    </citation>
    <scope>NUCLEOTIDE SEQUENCE [LARGE SCALE GENOMIC DNA]</scope>
    <source>
        <strain evidence="2 3">HH1</strain>
    </source>
</reference>
<dbReference type="RefSeq" id="WP_194947479.1">
    <property type="nucleotide sequence ID" value="NZ_JACBGI020000002.1"/>
</dbReference>
<evidence type="ECO:0000313" key="3">
    <source>
        <dbReference type="Proteomes" id="UP001193680"/>
    </source>
</evidence>
<organism evidence="2 3">
    <name type="scientific">Thiomicrorhabdus heinhorstiae</name>
    <dbReference type="NCBI Taxonomy" id="2748010"/>
    <lineage>
        <taxon>Bacteria</taxon>
        <taxon>Pseudomonadati</taxon>
        <taxon>Pseudomonadota</taxon>
        <taxon>Gammaproteobacteria</taxon>
        <taxon>Thiotrichales</taxon>
        <taxon>Piscirickettsiaceae</taxon>
        <taxon>Thiomicrorhabdus</taxon>
    </lineage>
</organism>
<proteinExistence type="predicted"/>